<evidence type="ECO:0000313" key="3">
    <source>
        <dbReference type="Proteomes" id="UP000283523"/>
    </source>
</evidence>
<organism evidence="2 3">
    <name type="scientific">Fibrisoma montanum</name>
    <dbReference type="NCBI Taxonomy" id="2305895"/>
    <lineage>
        <taxon>Bacteria</taxon>
        <taxon>Pseudomonadati</taxon>
        <taxon>Bacteroidota</taxon>
        <taxon>Cytophagia</taxon>
        <taxon>Cytophagales</taxon>
        <taxon>Spirosomataceae</taxon>
        <taxon>Fibrisoma</taxon>
    </lineage>
</organism>
<evidence type="ECO:0000256" key="1">
    <source>
        <dbReference type="SAM" id="MobiDB-lite"/>
    </source>
</evidence>
<feature type="region of interest" description="Disordered" evidence="1">
    <location>
        <begin position="1"/>
        <end position="22"/>
    </location>
</feature>
<dbReference type="Proteomes" id="UP000283523">
    <property type="component" value="Unassembled WGS sequence"/>
</dbReference>
<dbReference type="EMBL" id="QXED01000002">
    <property type="protein sequence ID" value="RIV24980.1"/>
    <property type="molecule type" value="Genomic_DNA"/>
</dbReference>
<gene>
    <name evidence="2" type="ORF">DYU11_06580</name>
</gene>
<protein>
    <submittedName>
        <fullName evidence="2">Uncharacterized protein</fullName>
    </submittedName>
</protein>
<keyword evidence="3" id="KW-1185">Reference proteome</keyword>
<reference evidence="2 3" key="1">
    <citation type="submission" date="2018-08" db="EMBL/GenBank/DDBJ databases">
        <title>Fibrisoma montanum sp. nov., isolated from Danxia mountain soil.</title>
        <authorList>
            <person name="Huang Y."/>
        </authorList>
    </citation>
    <scope>NUCLEOTIDE SEQUENCE [LARGE SCALE GENOMIC DNA]</scope>
    <source>
        <strain evidence="2 3">HYT19</strain>
    </source>
</reference>
<accession>A0A418MDT7</accession>
<dbReference type="AlphaFoldDB" id="A0A418MDT7"/>
<comment type="caution">
    <text evidence="2">The sequence shown here is derived from an EMBL/GenBank/DDBJ whole genome shotgun (WGS) entry which is preliminary data.</text>
</comment>
<name>A0A418MDT7_9BACT</name>
<evidence type="ECO:0000313" key="2">
    <source>
        <dbReference type="EMBL" id="RIV24980.1"/>
    </source>
</evidence>
<sequence>MEPEGRERFFPLTTNQPEKNPNHHVKYLLQPMSFYQRLRFTRSDNTVKVRTNRPATGSCYV</sequence>
<proteinExistence type="predicted"/>